<protein>
    <recommendedName>
        <fullName evidence="2">Pyrroline-5-carboxylate reductase catalytic N-terminal domain-containing protein</fullName>
    </recommendedName>
</protein>
<dbReference type="Proteomes" id="UP000290527">
    <property type="component" value="Unassembled WGS sequence"/>
</dbReference>
<dbReference type="GO" id="GO:0015677">
    <property type="term" value="P:copper ion import"/>
    <property type="evidence" value="ECO:0007669"/>
    <property type="project" value="TreeGrafter"/>
</dbReference>
<gene>
    <name evidence="3" type="ORF">MHHB_P0390</name>
</gene>
<dbReference type="GO" id="GO:0070967">
    <property type="term" value="F:coenzyme F420 binding"/>
    <property type="evidence" value="ECO:0007669"/>
    <property type="project" value="InterPro"/>
</dbReference>
<comment type="caution">
    <text evidence="3">The sequence shown here is derived from an EMBL/GenBank/DDBJ whole genome shotgun (WGS) entry which is preliminary data.</text>
</comment>
<proteinExistence type="predicted"/>
<evidence type="ECO:0000256" key="1">
    <source>
        <dbReference type="ARBA" id="ARBA00023002"/>
    </source>
</evidence>
<dbReference type="GO" id="GO:0008823">
    <property type="term" value="F:cupric reductase (NADH) activity"/>
    <property type="evidence" value="ECO:0007669"/>
    <property type="project" value="TreeGrafter"/>
</dbReference>
<dbReference type="GO" id="GO:0052851">
    <property type="term" value="F:ferric-chelate reductase (NADPH) activity"/>
    <property type="evidence" value="ECO:0007669"/>
    <property type="project" value="TreeGrafter"/>
</dbReference>
<dbReference type="EMBL" id="BFAX01000002">
    <property type="protein sequence ID" value="GBF36165.1"/>
    <property type="molecule type" value="Genomic_DNA"/>
</dbReference>
<dbReference type="GO" id="GO:0050661">
    <property type="term" value="F:NADP binding"/>
    <property type="evidence" value="ECO:0007669"/>
    <property type="project" value="InterPro"/>
</dbReference>
<keyword evidence="1" id="KW-0560">Oxidoreductase</keyword>
<evidence type="ECO:0000259" key="2">
    <source>
        <dbReference type="Pfam" id="PF03807"/>
    </source>
</evidence>
<dbReference type="NCBIfam" id="TIGR01915">
    <property type="entry name" value="npdG"/>
    <property type="match status" value="1"/>
</dbReference>
<dbReference type="GO" id="GO:0005886">
    <property type="term" value="C:plasma membrane"/>
    <property type="evidence" value="ECO:0007669"/>
    <property type="project" value="TreeGrafter"/>
</dbReference>
<evidence type="ECO:0000313" key="3">
    <source>
        <dbReference type="EMBL" id="GBF36165.1"/>
    </source>
</evidence>
<accession>A0A401HPP3</accession>
<dbReference type="AlphaFoldDB" id="A0A401HPP3"/>
<dbReference type="InterPro" id="IPR010185">
    <property type="entry name" value="NpdG"/>
</dbReference>
<dbReference type="Gene3D" id="3.40.50.720">
    <property type="entry name" value="NAD(P)-binding Rossmann-like Domain"/>
    <property type="match status" value="1"/>
</dbReference>
<feature type="domain" description="Pyrroline-5-carboxylate reductase catalytic N-terminal" evidence="2">
    <location>
        <begin position="4"/>
        <end position="104"/>
    </location>
</feature>
<dbReference type="PANTHER" id="PTHR14239:SF0">
    <property type="entry name" value="F420-DEPENDENT NADP REDUCTASE"/>
    <property type="match status" value="1"/>
</dbReference>
<dbReference type="GO" id="GO:0016651">
    <property type="term" value="F:oxidoreductase activity, acting on NAD(P)H"/>
    <property type="evidence" value="ECO:0007669"/>
    <property type="project" value="InterPro"/>
</dbReference>
<organism evidence="3 4">
    <name type="scientific">Methanofervidicoccus abyssi</name>
    <dbReference type="NCBI Taxonomy" id="2082189"/>
    <lineage>
        <taxon>Archaea</taxon>
        <taxon>Methanobacteriati</taxon>
        <taxon>Methanobacteriota</taxon>
        <taxon>Methanomada group</taxon>
        <taxon>Methanococci</taxon>
        <taxon>Methanococcales</taxon>
        <taxon>Methanofervidicoccus</taxon>
    </lineage>
</organism>
<dbReference type="SUPFAM" id="SSF51735">
    <property type="entry name" value="NAD(P)-binding Rossmann-fold domains"/>
    <property type="match status" value="1"/>
</dbReference>
<name>A0A401HPP3_9EURY</name>
<dbReference type="Pfam" id="PF03807">
    <property type="entry name" value="F420_oxidored"/>
    <property type="match status" value="1"/>
</dbReference>
<evidence type="ECO:0000313" key="4">
    <source>
        <dbReference type="Proteomes" id="UP000290527"/>
    </source>
</evidence>
<keyword evidence="4" id="KW-1185">Reference proteome</keyword>
<dbReference type="InterPro" id="IPR028939">
    <property type="entry name" value="P5C_Rdtase_cat_N"/>
</dbReference>
<reference evidence="3 4" key="1">
    <citation type="journal article" date="2019" name="Int. J. Syst. Evol. Microbiol.">
        <title>Methanofervidicoccus abyssi gen. nov., sp. nov., a hydrogenotrophic methanogen, isolated from a hydrothermal vent chimney in the Mid-Cayman Spreading Center, the Caribbean Sea.</title>
        <authorList>
            <person name="Sakai S."/>
            <person name="Takaki Y."/>
            <person name="Miyazaki M."/>
            <person name="Ogawara M."/>
            <person name="Yanagawa K."/>
            <person name="Miyazaki J."/>
            <person name="Takai K."/>
        </authorList>
    </citation>
    <scope>NUCLEOTIDE SEQUENCE [LARGE SCALE GENOMIC DNA]</scope>
    <source>
        <strain evidence="3 4">HHB</strain>
    </source>
</reference>
<sequence length="226" mass="24859">MNMKIAILGGTGEQGFGLALRLAKNYEIIIGSRSREKAEESAERIKKILSSKKISYRNVIGMENREASREGDIVILSIPYQHTISTIKNLREELKGKIVVSIGVPLAGIIGDKPTRVILPPEGSVAEMVQQYLKDSKVVSAFQNVSAKVLECIDEPVDCDILICGDNEEAKRKVIEVVNSIEGCKGIDCGELEMSRYVEQITPILIGLNIKYKLKGSGIRITGLRM</sequence>
<dbReference type="InterPro" id="IPR051267">
    <property type="entry name" value="STEAP_metalloreductase"/>
</dbReference>
<dbReference type="InterPro" id="IPR036291">
    <property type="entry name" value="NAD(P)-bd_dom_sf"/>
</dbReference>
<dbReference type="GO" id="GO:0006740">
    <property type="term" value="P:NADPH regeneration"/>
    <property type="evidence" value="ECO:0007669"/>
    <property type="project" value="InterPro"/>
</dbReference>
<dbReference type="PANTHER" id="PTHR14239">
    <property type="entry name" value="DUDULIN-RELATED"/>
    <property type="match status" value="1"/>
</dbReference>